<dbReference type="PRINTS" id="PR01438">
    <property type="entry name" value="UNVRSLSTRESS"/>
</dbReference>
<feature type="compositionally biased region" description="Polar residues" evidence="1">
    <location>
        <begin position="415"/>
        <end position="424"/>
    </location>
</feature>
<dbReference type="AlphaFoldDB" id="A0A875S4P9"/>
<dbReference type="GeneID" id="62196714"/>
<sequence length="552" mass="61597">MSLEGAMEEERRLIAQILERQQLNAMTTDRDGRRDRTLSRSTTRGLSRSLSRSSSWDPDEHFMITSQDPSLRLMPDYGKSDSEKGDYDNEAVPGADTHYGGDETSEEEQISDTDNEFSYDDDGSVLPNYSTYTALAAASPPSSPGMKHVSLQRNSSSRDGSSDNIRGSRPSSSISPVRTSSNRGTSSLYSTTFGPRIHTKDEEIVHIHNRKLIKDAIQAEKLDEMLAAERAAANARAIGRDVSTDFMKQVEETAVEAGTQIHVDPENFYKNNPKRKEKLQEYAKYKKKLTSSPDPTDGFVIPYTNDIEEKIDSELARVLNENIKISAIETNSETQRSVRTITRGNFFEILIGSGLKHPKSFIICLDFSEESKNALEWCIGTVLVDGSVLYVLNVIEDDEYSSMQLNGIQPRGKRNSTANRSNSVKGRKKLSQKSRDRLREENVERITKDILSLLKLTKLQVHVVIQSSHHPIPRHFILCVIKHISPTLIVVGSKGASAMKGVLLGSLSNYLVRKSTAPVMVVKHKLKKLTKKGKQFNNNVGTLHSLAEARVD</sequence>
<dbReference type="PANTHER" id="PTHR46100:SF4">
    <property type="entry name" value="USPA DOMAIN-CONTAINING PROTEIN"/>
    <property type="match status" value="1"/>
</dbReference>
<dbReference type="InterPro" id="IPR006015">
    <property type="entry name" value="Universal_stress_UspA"/>
</dbReference>
<feature type="compositionally biased region" description="Low complexity" evidence="1">
    <location>
        <begin position="153"/>
        <end position="183"/>
    </location>
</feature>
<feature type="compositionally biased region" description="Basic and acidic residues" evidence="1">
    <location>
        <begin position="78"/>
        <end position="87"/>
    </location>
</feature>
<keyword evidence="4" id="KW-1185">Reference proteome</keyword>
<dbReference type="RefSeq" id="XP_038779493.1">
    <property type="nucleotide sequence ID" value="XM_038923565.1"/>
</dbReference>
<name>A0A875S4P9_EENNA</name>
<dbReference type="Proteomes" id="UP000662931">
    <property type="component" value="Chromosome 4"/>
</dbReference>
<dbReference type="EMBL" id="CP064815">
    <property type="protein sequence ID" value="QPG75928.1"/>
    <property type="molecule type" value="Genomic_DNA"/>
</dbReference>
<dbReference type="CDD" id="cd23659">
    <property type="entry name" value="USP_At3g01520-like"/>
    <property type="match status" value="1"/>
</dbReference>
<feature type="region of interest" description="Disordered" evidence="1">
    <location>
        <begin position="406"/>
        <end position="438"/>
    </location>
</feature>
<evidence type="ECO:0000313" key="4">
    <source>
        <dbReference type="Proteomes" id="UP000662931"/>
    </source>
</evidence>
<feature type="domain" description="UspA" evidence="2">
    <location>
        <begin position="361"/>
        <end position="523"/>
    </location>
</feature>
<reference evidence="3" key="1">
    <citation type="submission" date="2020-10" db="EMBL/GenBank/DDBJ databases">
        <authorList>
            <person name="Roach M.J.R."/>
        </authorList>
    </citation>
    <scope>NUCLEOTIDE SEQUENCE</scope>
    <source>
        <strain evidence="3">CBS 1945</strain>
    </source>
</reference>
<organism evidence="3 4">
    <name type="scientific">Eeniella nana</name>
    <name type="common">Yeast</name>
    <name type="synonym">Brettanomyces nanus</name>
    <dbReference type="NCBI Taxonomy" id="13502"/>
    <lineage>
        <taxon>Eukaryota</taxon>
        <taxon>Fungi</taxon>
        <taxon>Dikarya</taxon>
        <taxon>Ascomycota</taxon>
        <taxon>Saccharomycotina</taxon>
        <taxon>Pichiomycetes</taxon>
        <taxon>Pichiales</taxon>
        <taxon>Pichiaceae</taxon>
        <taxon>Brettanomyces</taxon>
    </lineage>
</organism>
<protein>
    <recommendedName>
        <fullName evidence="2">UspA domain-containing protein</fullName>
    </recommendedName>
</protein>
<dbReference type="KEGG" id="bnn:FOA43_003314"/>
<dbReference type="SUPFAM" id="SSF52402">
    <property type="entry name" value="Adenine nucleotide alpha hydrolases-like"/>
    <property type="match status" value="1"/>
</dbReference>
<dbReference type="Pfam" id="PF00582">
    <property type="entry name" value="Usp"/>
    <property type="match status" value="1"/>
</dbReference>
<feature type="compositionally biased region" description="Polar residues" evidence="1">
    <location>
        <begin position="184"/>
        <end position="193"/>
    </location>
</feature>
<accession>A0A875S4P9</accession>
<evidence type="ECO:0000313" key="3">
    <source>
        <dbReference type="EMBL" id="QPG75928.1"/>
    </source>
</evidence>
<feature type="compositionally biased region" description="Basic and acidic residues" evidence="1">
    <location>
        <begin position="28"/>
        <end position="38"/>
    </location>
</feature>
<dbReference type="Gene3D" id="3.40.50.620">
    <property type="entry name" value="HUPs"/>
    <property type="match status" value="1"/>
</dbReference>
<dbReference type="InterPro" id="IPR006016">
    <property type="entry name" value="UspA"/>
</dbReference>
<evidence type="ECO:0000256" key="1">
    <source>
        <dbReference type="SAM" id="MobiDB-lite"/>
    </source>
</evidence>
<feature type="region of interest" description="Disordered" evidence="1">
    <location>
        <begin position="136"/>
        <end position="194"/>
    </location>
</feature>
<feature type="region of interest" description="Disordered" evidence="1">
    <location>
        <begin position="24"/>
        <end position="124"/>
    </location>
</feature>
<feature type="compositionally biased region" description="Low complexity" evidence="1">
    <location>
        <begin position="39"/>
        <end position="55"/>
    </location>
</feature>
<proteinExistence type="predicted"/>
<dbReference type="OrthoDB" id="992776at2759"/>
<gene>
    <name evidence="3" type="ORF">FOA43_003314</name>
</gene>
<evidence type="ECO:0000259" key="2">
    <source>
        <dbReference type="Pfam" id="PF00582"/>
    </source>
</evidence>
<dbReference type="PANTHER" id="PTHR46100">
    <property type="entry name" value="IMP2'P"/>
    <property type="match status" value="1"/>
</dbReference>
<feature type="compositionally biased region" description="Acidic residues" evidence="1">
    <location>
        <begin position="103"/>
        <end position="123"/>
    </location>
</feature>
<dbReference type="InterPro" id="IPR014729">
    <property type="entry name" value="Rossmann-like_a/b/a_fold"/>
</dbReference>